<reference evidence="3 4" key="1">
    <citation type="submission" date="2018-01" db="EMBL/GenBank/DDBJ databases">
        <title>Deinococcus koreensis sp. nov., a radiation-resistant bacterium isolated from river water.</title>
        <authorList>
            <person name="Choi A."/>
        </authorList>
    </citation>
    <scope>NUCLEOTIDE SEQUENCE [LARGE SCALE GENOMIC DNA]</scope>
    <source>
        <strain evidence="3 4">SJW1-2</strain>
    </source>
</reference>
<evidence type="ECO:0000313" key="3">
    <source>
        <dbReference type="EMBL" id="PNY82841.1"/>
    </source>
</evidence>
<gene>
    <name evidence="3" type="ORF">CVO96_03460</name>
</gene>
<feature type="compositionally biased region" description="Pro residues" evidence="1">
    <location>
        <begin position="334"/>
        <end position="345"/>
    </location>
</feature>
<dbReference type="Pfam" id="PF13349">
    <property type="entry name" value="DUF4097"/>
    <property type="match status" value="1"/>
</dbReference>
<organism evidence="3 4">
    <name type="scientific">Deinococcus koreensis</name>
    <dbReference type="NCBI Taxonomy" id="2054903"/>
    <lineage>
        <taxon>Bacteria</taxon>
        <taxon>Thermotogati</taxon>
        <taxon>Deinococcota</taxon>
        <taxon>Deinococci</taxon>
        <taxon>Deinococcales</taxon>
        <taxon>Deinococcaceae</taxon>
        <taxon>Deinococcus</taxon>
    </lineage>
</organism>
<dbReference type="EMBL" id="PPPD01000001">
    <property type="protein sequence ID" value="PNY82841.1"/>
    <property type="molecule type" value="Genomic_DNA"/>
</dbReference>
<dbReference type="OrthoDB" id="57990at2"/>
<accession>A0A2K3V231</accession>
<sequence>MALGLLLAGLGSVLTWRGVTPVPTPGLLGVTTPVSLPLDGPLPRDLAGSATLRLEGDRVDIDLGALPPGSPQVLSGRAVHRDRNPLSVEAQRRGRQLSASLGLRVQPLQGQPFDRGRVVVGGPEPLQHRLSLALTRRIPLTLSTQTSSGAQTLNLVPLRLRALTVRTSSGSQAVTLPGRAGGPFSLISASGDIAVTASPGASPEALRVNTQSGDLSLNLAGARLQALGVGSLSGDVRLTLPGVHQRGSVTTASGDVTVSAPPGTLGGNLDIRTQSGDVTLRVPPTLRVRVRFTDRDTLTLPPGTPPATAPQLDVFVDSSSGDFALQTLDGQPVEVPPPPEAPSEVPPGSSSRP</sequence>
<feature type="domain" description="DUF4097" evidence="2">
    <location>
        <begin position="141"/>
        <end position="282"/>
    </location>
</feature>
<dbReference type="InterPro" id="IPR025164">
    <property type="entry name" value="Toastrack_DUF4097"/>
</dbReference>
<dbReference type="Proteomes" id="UP000236379">
    <property type="component" value="Unassembled WGS sequence"/>
</dbReference>
<keyword evidence="4" id="KW-1185">Reference proteome</keyword>
<evidence type="ECO:0000256" key="1">
    <source>
        <dbReference type="SAM" id="MobiDB-lite"/>
    </source>
</evidence>
<dbReference type="AlphaFoldDB" id="A0A2K3V231"/>
<proteinExistence type="predicted"/>
<evidence type="ECO:0000259" key="2">
    <source>
        <dbReference type="Pfam" id="PF13349"/>
    </source>
</evidence>
<evidence type="ECO:0000313" key="4">
    <source>
        <dbReference type="Proteomes" id="UP000236379"/>
    </source>
</evidence>
<feature type="region of interest" description="Disordered" evidence="1">
    <location>
        <begin position="319"/>
        <end position="353"/>
    </location>
</feature>
<protein>
    <recommendedName>
        <fullName evidence="2">DUF4097 domain-containing protein</fullName>
    </recommendedName>
</protein>
<comment type="caution">
    <text evidence="3">The sequence shown here is derived from an EMBL/GenBank/DDBJ whole genome shotgun (WGS) entry which is preliminary data.</text>
</comment>
<name>A0A2K3V231_9DEIO</name>